<evidence type="ECO:0000256" key="1">
    <source>
        <dbReference type="SAM" id="SignalP"/>
    </source>
</evidence>
<organism evidence="2 3">
    <name type="scientific">Luteimonas viscosa</name>
    <dbReference type="NCBI Taxonomy" id="1132694"/>
    <lineage>
        <taxon>Bacteria</taxon>
        <taxon>Pseudomonadati</taxon>
        <taxon>Pseudomonadota</taxon>
        <taxon>Gammaproteobacteria</taxon>
        <taxon>Lysobacterales</taxon>
        <taxon>Lysobacteraceae</taxon>
        <taxon>Luteimonas</taxon>
    </lineage>
</organism>
<protein>
    <submittedName>
        <fullName evidence="2">Uncharacterized protein</fullName>
    </submittedName>
</protein>
<comment type="caution">
    <text evidence="2">The sequence shown here is derived from an EMBL/GenBank/DDBJ whole genome shotgun (WGS) entry which is preliminary data.</text>
</comment>
<evidence type="ECO:0000313" key="2">
    <source>
        <dbReference type="EMBL" id="TYT25265.1"/>
    </source>
</evidence>
<dbReference type="RefSeq" id="WP_149101815.1">
    <property type="nucleotide sequence ID" value="NZ_VTFT01000001.1"/>
</dbReference>
<gene>
    <name evidence="2" type="ORF">FZO89_02710</name>
</gene>
<dbReference type="Proteomes" id="UP000324973">
    <property type="component" value="Unassembled WGS sequence"/>
</dbReference>
<dbReference type="AlphaFoldDB" id="A0A5D4XMS9"/>
<keyword evidence="1" id="KW-0732">Signal</keyword>
<dbReference type="EMBL" id="VTFT01000001">
    <property type="protein sequence ID" value="TYT25265.1"/>
    <property type="molecule type" value="Genomic_DNA"/>
</dbReference>
<keyword evidence="3" id="KW-1185">Reference proteome</keyword>
<dbReference type="OrthoDB" id="1299654at2"/>
<proteinExistence type="predicted"/>
<accession>A0A5D4XMS9</accession>
<feature type="signal peptide" evidence="1">
    <location>
        <begin position="1"/>
        <end position="20"/>
    </location>
</feature>
<sequence>MNRCTRWRCALLAAILPVSAAGTDQVPAETEQALRRVAAIADDPASIQRATALWNVALDAPVVLIDPATRASWRMDAATGKPVPAALRADQLPANTCIEVDGVPTVMLMLPLSDDGDALSRLLWHERWHCVQRALGLPAVEGENAHLDEEQGRTWLRLELRALAQALAAAKGDGNAQGHARAALAFRARRSEQGELATGALLQEARLERNEGLAEYTGRVVASAAGDPVPALLDALRRADDNDGFVRSMAYATGPAYGLLLDRWRDGWRSGVNAGTDLPTLLSEVLGAAAVDAERAGQQYGIDDVRMSERDRAALRAQRAATYRDRFVEGATLRLPLRNPSMSFDPRTLFPLGDAGTVYGTLTARETWGELIAKEGALVAPDWSAITVGAQDLDGCGGSWTGPGWSLALSAGWRLQRDDGKWRVVEGQPEACED</sequence>
<name>A0A5D4XMS9_9GAMM</name>
<reference evidence="2 3" key="1">
    <citation type="submission" date="2019-08" db="EMBL/GenBank/DDBJ databases">
        <title>Luteimonas viscosus sp. nov., isolated from soil of a sunflower field.</title>
        <authorList>
            <person name="Jianli Z."/>
            <person name="Ying Z."/>
        </authorList>
    </citation>
    <scope>NUCLEOTIDE SEQUENCE [LARGE SCALE GENOMIC DNA]</scope>
    <source>
        <strain evidence="2 3">XBU10</strain>
    </source>
</reference>
<evidence type="ECO:0000313" key="3">
    <source>
        <dbReference type="Proteomes" id="UP000324973"/>
    </source>
</evidence>
<feature type="chain" id="PRO_5022887991" evidence="1">
    <location>
        <begin position="21"/>
        <end position="434"/>
    </location>
</feature>